<accession>A0A6C1DY15</accession>
<organism evidence="2 3">
    <name type="scientific">Saccharomyces pastorianus</name>
    <name type="common">Lager yeast</name>
    <name type="synonym">Saccharomyces cerevisiae x Saccharomyces eubayanus</name>
    <dbReference type="NCBI Taxonomy" id="27292"/>
    <lineage>
        <taxon>Eukaryota</taxon>
        <taxon>Fungi</taxon>
        <taxon>Dikarya</taxon>
        <taxon>Ascomycota</taxon>
        <taxon>Saccharomycotina</taxon>
        <taxon>Saccharomycetes</taxon>
        <taxon>Saccharomycetales</taxon>
        <taxon>Saccharomycetaceae</taxon>
        <taxon>Saccharomyces</taxon>
    </lineage>
</organism>
<dbReference type="EMBL" id="CP048994">
    <property type="protein sequence ID" value="QID81540.1"/>
    <property type="molecule type" value="Genomic_DNA"/>
</dbReference>
<dbReference type="InterPro" id="IPR036188">
    <property type="entry name" value="FAD/NAD-bd_sf"/>
</dbReference>
<dbReference type="InterPro" id="IPR002937">
    <property type="entry name" value="Amino_oxidase"/>
</dbReference>
<proteinExistence type="predicted"/>
<keyword evidence="3" id="KW-1185">Reference proteome</keyword>
<dbReference type="PANTHER" id="PTHR10742:SF410">
    <property type="entry name" value="LYSINE-SPECIFIC HISTONE DEMETHYLASE 2"/>
    <property type="match status" value="1"/>
</dbReference>
<dbReference type="Gene3D" id="3.50.50.60">
    <property type="entry name" value="FAD/NAD(P)-binding domain"/>
    <property type="match status" value="1"/>
</dbReference>
<dbReference type="Pfam" id="PF01593">
    <property type="entry name" value="Amino_oxidase"/>
    <property type="match status" value="1"/>
</dbReference>
<dbReference type="Gene3D" id="3.90.660.10">
    <property type="match status" value="1"/>
</dbReference>
<sequence length="508" mass="57762">MNTVSPAKKKVIIIGAGIAGLKAASTLHQNGIQDCLVLEARDRVGGRLQTVTGYQGRKYDIGASWHHDTLTNPLFLEEAQLSLNDGRTRFVFDDDNFIYIDEERGRVDHDKELLLEIVDNEMSKFAELEFHQHLGVSDCSFFQLVMKYLLQRRQFLTNDQIRYLPQLCRYLELWHGLDWKLLSAKDTYFGHQGRNAFALNYDSVVQRIAQSFPQNWLKLSCEVKSITREPSKNVTVNCEDGTVYNADYVIITVPQSVLNLSVQPEKNLRGRIEFQPPLKPVIQDAFDKIHFGALGKVIFEFEECCWSNESSKIVTLANSTNEFVEIVRNAENLDELDSMLEREESQKHTSVTCWSQPLFFVNLSKSTGVASFMMLMQAPLTNHIESIREDKERLFSFFQPVLNKIMKCLGSEDVIDGMRPIENIANANKPVLRNIIVSNWTRDPYSRGAYSACFPGDDPVDMVVAMSNGQDSRIRFAGEHTIMDGAGCAYGAWESGRREATRISDLLK</sequence>
<dbReference type="OrthoDB" id="5046242at2759"/>
<gene>
    <name evidence="2" type="primary">FMS1_1</name>
    <name evidence="2" type="ORF">GRS66_003922</name>
</gene>
<dbReference type="SUPFAM" id="SSF51905">
    <property type="entry name" value="FAD/NAD(P)-binding domain"/>
    <property type="match status" value="1"/>
</dbReference>
<protein>
    <submittedName>
        <fullName evidence="2">Polyamine oxidase fms1</fullName>
    </submittedName>
</protein>
<name>A0A6C1DY15_SACPS</name>
<reference evidence="2 3" key="1">
    <citation type="journal article" date="2019" name="BMC Genomics">
        <title>Chromosome level assembly and comparative genome analysis confirm lager-brewing yeasts originated from a single hybridization.</title>
        <authorList>
            <person name="Salazar A.N."/>
            <person name="Gorter de Vries A.R."/>
            <person name="van den Broek M."/>
            <person name="Brouwers N."/>
            <person name="de la Torre Cortes P."/>
            <person name="Kuijpers N.G.A."/>
            <person name="Daran J.G."/>
            <person name="Abeel T."/>
        </authorList>
    </citation>
    <scope>NUCLEOTIDE SEQUENCE [LARGE SCALE GENOMIC DNA]</scope>
    <source>
        <strain evidence="2 3">CBS 1483</strain>
    </source>
</reference>
<dbReference type="PANTHER" id="PTHR10742">
    <property type="entry name" value="FLAVIN MONOAMINE OXIDASE"/>
    <property type="match status" value="1"/>
</dbReference>
<dbReference type="Proteomes" id="UP000501346">
    <property type="component" value="Chromosome ScXIII"/>
</dbReference>
<evidence type="ECO:0000313" key="2">
    <source>
        <dbReference type="EMBL" id="QID81540.1"/>
    </source>
</evidence>
<dbReference type="InterPro" id="IPR050281">
    <property type="entry name" value="Flavin_monoamine_oxidase"/>
</dbReference>
<feature type="domain" description="Amine oxidase" evidence="1">
    <location>
        <begin position="18"/>
        <end position="503"/>
    </location>
</feature>
<dbReference type="AlphaFoldDB" id="A0A6C1DY15"/>
<evidence type="ECO:0000259" key="1">
    <source>
        <dbReference type="Pfam" id="PF01593"/>
    </source>
</evidence>
<dbReference type="SUPFAM" id="SSF54373">
    <property type="entry name" value="FAD-linked reductases, C-terminal domain"/>
    <property type="match status" value="1"/>
</dbReference>
<dbReference type="GO" id="GO:0016491">
    <property type="term" value="F:oxidoreductase activity"/>
    <property type="evidence" value="ECO:0007669"/>
    <property type="project" value="InterPro"/>
</dbReference>
<evidence type="ECO:0000313" key="3">
    <source>
        <dbReference type="Proteomes" id="UP000501346"/>
    </source>
</evidence>